<dbReference type="Proteomes" id="UP000573603">
    <property type="component" value="Unassembled WGS sequence"/>
</dbReference>
<comment type="caution">
    <text evidence="2">The sequence shown here is derived from an EMBL/GenBank/DDBJ whole genome shotgun (WGS) entry which is preliminary data.</text>
</comment>
<sequence>MPNNSSGTVAFHVPKTSSLYANPDLYGKIGRAGRILTYEHVLPPRSGHAFEVPAGSIFRILTLEGPQVGDLNIWNLHDPRERMWTARSRQLYEAHLTVGDRLVSNLPYIRPLATIVGDSLQHIRNNGSWGVHDILGTRCDPYVNVLLGGDSFDYHCHSNLVRSVIPFGLTEHDVHDNINLFQITDINQNGQYRLHPCPAKAGDYIEFFAEIDLLVALSACSGGDLTEFGWMTTEMKEAAGSEDKMQNTCRPLKVEVYQITDQQRSPWSSGSYYNRGHTAAASGLAAPLKQARRACRTPARLRIT</sequence>
<dbReference type="Pfam" id="PF09347">
    <property type="entry name" value="DUF1989"/>
    <property type="match status" value="1"/>
</dbReference>
<dbReference type="InterPro" id="IPR018959">
    <property type="entry name" value="DUF1989"/>
</dbReference>
<feature type="domain" description="DUF1989" evidence="1">
    <location>
        <begin position="41"/>
        <end position="214"/>
    </location>
</feature>
<dbReference type="EMBL" id="JABEVY010000122">
    <property type="protein sequence ID" value="KAF5249036.1"/>
    <property type="molecule type" value="Genomic_DNA"/>
</dbReference>
<evidence type="ECO:0000313" key="2">
    <source>
        <dbReference type="EMBL" id="KAF5249036.1"/>
    </source>
</evidence>
<dbReference type="AlphaFoldDB" id="A0A8H5E706"/>
<protein>
    <recommendedName>
        <fullName evidence="1">DUF1989 domain-containing protein</fullName>
    </recommendedName>
</protein>
<name>A0A8H5E706_9HYPO</name>
<evidence type="ECO:0000259" key="1">
    <source>
        <dbReference type="Pfam" id="PF09347"/>
    </source>
</evidence>
<evidence type="ECO:0000313" key="3">
    <source>
        <dbReference type="Proteomes" id="UP000573603"/>
    </source>
</evidence>
<dbReference type="PANTHER" id="PTHR31527:SF0">
    <property type="entry name" value="RE64534P"/>
    <property type="match status" value="1"/>
</dbReference>
<keyword evidence="3" id="KW-1185">Reference proteome</keyword>
<organism evidence="2 3">
    <name type="scientific">Fusarium anthophilum</name>
    <dbReference type="NCBI Taxonomy" id="48485"/>
    <lineage>
        <taxon>Eukaryota</taxon>
        <taxon>Fungi</taxon>
        <taxon>Dikarya</taxon>
        <taxon>Ascomycota</taxon>
        <taxon>Pezizomycotina</taxon>
        <taxon>Sordariomycetes</taxon>
        <taxon>Hypocreomycetidae</taxon>
        <taxon>Hypocreales</taxon>
        <taxon>Nectriaceae</taxon>
        <taxon>Fusarium</taxon>
        <taxon>Fusarium fujikuroi species complex</taxon>
    </lineage>
</organism>
<gene>
    <name evidence="2" type="ORF">FANTH_5629</name>
</gene>
<dbReference type="PANTHER" id="PTHR31527">
    <property type="entry name" value="RE64534P"/>
    <property type="match status" value="1"/>
</dbReference>
<reference evidence="2 3" key="1">
    <citation type="journal article" date="2020" name="BMC Genomics">
        <title>Correction to: Identification and distribution of gene clusters required for synthesis of sphingolipid metabolism inhibitors in diverse species of the filamentous fungus Fusarium.</title>
        <authorList>
            <person name="Kim H.S."/>
            <person name="Lohmar J.M."/>
            <person name="Busman M."/>
            <person name="Brown D.W."/>
            <person name="Naumann T.A."/>
            <person name="Divon H.H."/>
            <person name="Lysoe E."/>
            <person name="Uhlig S."/>
            <person name="Proctor R.H."/>
        </authorList>
    </citation>
    <scope>NUCLEOTIDE SEQUENCE [LARGE SCALE GENOMIC DNA]</scope>
    <source>
        <strain evidence="2 3">NRRL 25214</strain>
    </source>
</reference>
<proteinExistence type="predicted"/>
<accession>A0A8H5E706</accession>